<dbReference type="NCBIfam" id="TIGR02033">
    <property type="entry name" value="D-hydantoinase"/>
    <property type="match status" value="1"/>
</dbReference>
<keyword evidence="6" id="KW-0862">Zinc</keyword>
<gene>
    <name evidence="10" type="ORF">PVAND_010982</name>
</gene>
<evidence type="ECO:0000256" key="4">
    <source>
        <dbReference type="ARBA" id="ARBA00022723"/>
    </source>
</evidence>
<evidence type="ECO:0000256" key="3">
    <source>
        <dbReference type="ARBA" id="ARBA00011881"/>
    </source>
</evidence>
<dbReference type="SUPFAM" id="SSF51338">
    <property type="entry name" value="Composite domain of metallo-dependent hydrolases"/>
    <property type="match status" value="2"/>
</dbReference>
<name>A0A9J6CH71_POLVA</name>
<keyword evidence="4" id="KW-0479">Metal-binding</keyword>
<dbReference type="EC" id="3.5.2.2" evidence="8"/>
<dbReference type="GO" id="GO:0004157">
    <property type="term" value="F:dihydropyrimidinase activity"/>
    <property type="evidence" value="ECO:0007669"/>
    <property type="project" value="UniProtKB-EC"/>
</dbReference>
<feature type="domain" description="Amidohydrolase-related" evidence="9">
    <location>
        <begin position="71"/>
        <end position="253"/>
    </location>
</feature>
<dbReference type="InterPro" id="IPR050378">
    <property type="entry name" value="Metallo-dep_Hydrolases_sf"/>
</dbReference>
<sequence length="575" mass="62981">MDAPKPVKKIPIHVQSSQNRLYIKRARVVNHDSILTNVDIYIEDGTIKFIGSPADFVVPGGVRVIDVAGKYVFPGGIDPNTQFESESNGFVSADTFYSGTKAAVAGGTTCIIDLILPNPGESLIEACNTWRTKADGKVVADYALRCAITSWNKSVSDEMKTLCEEFGINCFVVFMAFKDQYQLSDSDLYEIFERCNELGALCQVHAENGDIIAKNVEKLVAKGQTSAEAHDLSRSAEVEAEAVNRACVIAHQTDSPIYITKVSSKLAADQIQLAKRRGTKVYGEILAASIGCNTPAAPSIYTLTSPPLRLKDPENSKLLLKHVALDDIQVVASGNCSFTRAQKEENKSDFTKVPNGVNGAEDRLKIVWEKCVVPSLIDLQKFVAITSTNAAKIFNLYPKKGSLTVGSDADILIWNHQANKTISSKTHSHASDYNIFEGVKVSGAPEFVIVKGKVCYEDDNPRVAEGFGNYIELSPYSQLLYGTKNGDDLSDKFEDCIQLDQFQEEFEDRDYVPEKAESIVSTSTQVTHTARAMRQEGQRDLQASSFSISKEICNEPNKACIRVRAPPGGKSSGLW</sequence>
<comment type="catalytic activity">
    <reaction evidence="7">
        <text>5,6-dihydrouracil + H2O = 3-(carbamoylamino)propanoate + H(+)</text>
        <dbReference type="Rhea" id="RHEA:16121"/>
        <dbReference type="ChEBI" id="CHEBI:11892"/>
        <dbReference type="ChEBI" id="CHEBI:15377"/>
        <dbReference type="ChEBI" id="CHEBI:15378"/>
        <dbReference type="ChEBI" id="CHEBI:15901"/>
        <dbReference type="EC" id="3.5.2.2"/>
    </reaction>
</comment>
<dbReference type="FunFam" id="3.20.20.140:FF:000001">
    <property type="entry name" value="Dihydropyrimidinase like 3"/>
    <property type="match status" value="1"/>
</dbReference>
<dbReference type="CDD" id="cd01314">
    <property type="entry name" value="D-HYD"/>
    <property type="match status" value="1"/>
</dbReference>
<proteinExistence type="inferred from homology"/>
<keyword evidence="11" id="KW-1185">Reference proteome</keyword>
<organism evidence="10 11">
    <name type="scientific">Polypedilum vanderplanki</name>
    <name type="common">Sleeping chironomid midge</name>
    <dbReference type="NCBI Taxonomy" id="319348"/>
    <lineage>
        <taxon>Eukaryota</taxon>
        <taxon>Metazoa</taxon>
        <taxon>Ecdysozoa</taxon>
        <taxon>Arthropoda</taxon>
        <taxon>Hexapoda</taxon>
        <taxon>Insecta</taxon>
        <taxon>Pterygota</taxon>
        <taxon>Neoptera</taxon>
        <taxon>Endopterygota</taxon>
        <taxon>Diptera</taxon>
        <taxon>Nematocera</taxon>
        <taxon>Chironomoidea</taxon>
        <taxon>Chironomidae</taxon>
        <taxon>Chironominae</taxon>
        <taxon>Polypedilum</taxon>
        <taxon>Polypedilum</taxon>
    </lineage>
</organism>
<dbReference type="Pfam" id="PF01979">
    <property type="entry name" value="Amidohydro_1"/>
    <property type="match status" value="2"/>
</dbReference>
<dbReference type="GO" id="GO:0006208">
    <property type="term" value="P:pyrimidine nucleobase catabolic process"/>
    <property type="evidence" value="ECO:0007669"/>
    <property type="project" value="TreeGrafter"/>
</dbReference>
<evidence type="ECO:0000256" key="8">
    <source>
        <dbReference type="ARBA" id="ARBA00039113"/>
    </source>
</evidence>
<dbReference type="InterPro" id="IPR011778">
    <property type="entry name" value="Hydantoinase/dihydroPyrase"/>
</dbReference>
<evidence type="ECO:0000313" key="11">
    <source>
        <dbReference type="Proteomes" id="UP001107558"/>
    </source>
</evidence>
<dbReference type="AlphaFoldDB" id="A0A9J6CH71"/>
<evidence type="ECO:0000313" key="10">
    <source>
        <dbReference type="EMBL" id="KAG5681562.1"/>
    </source>
</evidence>
<dbReference type="InterPro" id="IPR006680">
    <property type="entry name" value="Amidohydro-rel"/>
</dbReference>
<dbReference type="GO" id="GO:0046872">
    <property type="term" value="F:metal ion binding"/>
    <property type="evidence" value="ECO:0007669"/>
    <property type="project" value="UniProtKB-KW"/>
</dbReference>
<dbReference type="InterPro" id="IPR011059">
    <property type="entry name" value="Metal-dep_hydrolase_composite"/>
</dbReference>
<dbReference type="GO" id="GO:0005829">
    <property type="term" value="C:cytosol"/>
    <property type="evidence" value="ECO:0007669"/>
    <property type="project" value="TreeGrafter"/>
</dbReference>
<keyword evidence="5" id="KW-0378">Hydrolase</keyword>
<dbReference type="Gene3D" id="2.30.40.10">
    <property type="entry name" value="Urease, subunit C, domain 1"/>
    <property type="match status" value="1"/>
</dbReference>
<dbReference type="PANTHER" id="PTHR11647:SF1">
    <property type="entry name" value="COLLAPSIN RESPONSE MEDIATOR PROTEIN"/>
    <property type="match status" value="1"/>
</dbReference>
<comment type="cofactor">
    <cofactor evidence="1">
        <name>Zn(2+)</name>
        <dbReference type="ChEBI" id="CHEBI:29105"/>
    </cofactor>
</comment>
<comment type="subunit">
    <text evidence="3">Homotetramer.</text>
</comment>
<dbReference type="PANTHER" id="PTHR11647">
    <property type="entry name" value="HYDRANTOINASE/DIHYDROPYRIMIDINASE FAMILY MEMBER"/>
    <property type="match status" value="1"/>
</dbReference>
<dbReference type="InterPro" id="IPR032466">
    <property type="entry name" value="Metal_Hydrolase"/>
</dbReference>
<feature type="domain" description="Amidohydrolase-related" evidence="9">
    <location>
        <begin position="377"/>
        <end position="454"/>
    </location>
</feature>
<comment type="caution">
    <text evidence="10">The sequence shown here is derived from an EMBL/GenBank/DDBJ whole genome shotgun (WGS) entry which is preliminary data.</text>
</comment>
<evidence type="ECO:0000256" key="2">
    <source>
        <dbReference type="ARBA" id="ARBA00008829"/>
    </source>
</evidence>
<protein>
    <recommendedName>
        <fullName evidence="8">dihydropyrimidinase</fullName>
        <ecNumber evidence="8">3.5.2.2</ecNumber>
    </recommendedName>
</protein>
<evidence type="ECO:0000256" key="7">
    <source>
        <dbReference type="ARBA" id="ARBA00036696"/>
    </source>
</evidence>
<dbReference type="EMBL" id="JADBJN010000001">
    <property type="protein sequence ID" value="KAG5681562.1"/>
    <property type="molecule type" value="Genomic_DNA"/>
</dbReference>
<dbReference type="Gene3D" id="3.20.20.140">
    <property type="entry name" value="Metal-dependent hydrolases"/>
    <property type="match status" value="1"/>
</dbReference>
<dbReference type="SUPFAM" id="SSF51556">
    <property type="entry name" value="Metallo-dependent hydrolases"/>
    <property type="match status" value="1"/>
</dbReference>
<comment type="similarity">
    <text evidence="2">Belongs to the metallo-dependent hydrolases superfamily. Hydantoinase/dihydropyrimidinase family.</text>
</comment>
<evidence type="ECO:0000259" key="9">
    <source>
        <dbReference type="Pfam" id="PF01979"/>
    </source>
</evidence>
<evidence type="ECO:0000256" key="1">
    <source>
        <dbReference type="ARBA" id="ARBA00001947"/>
    </source>
</evidence>
<dbReference type="Proteomes" id="UP001107558">
    <property type="component" value="Chromosome 1"/>
</dbReference>
<evidence type="ECO:0000256" key="5">
    <source>
        <dbReference type="ARBA" id="ARBA00022801"/>
    </source>
</evidence>
<accession>A0A9J6CH71</accession>
<evidence type="ECO:0000256" key="6">
    <source>
        <dbReference type="ARBA" id="ARBA00022833"/>
    </source>
</evidence>
<reference evidence="10" key="1">
    <citation type="submission" date="2021-03" db="EMBL/GenBank/DDBJ databases">
        <title>Chromosome level genome of the anhydrobiotic midge Polypedilum vanderplanki.</title>
        <authorList>
            <person name="Yoshida Y."/>
            <person name="Kikawada T."/>
            <person name="Gusev O."/>
        </authorList>
    </citation>
    <scope>NUCLEOTIDE SEQUENCE</scope>
    <source>
        <strain evidence="10">NIAS01</strain>
        <tissue evidence="10">Whole body or cell culture</tissue>
    </source>
</reference>
<dbReference type="OrthoDB" id="10258955at2759"/>